<evidence type="ECO:0000313" key="4">
    <source>
        <dbReference type="Proteomes" id="UP000249135"/>
    </source>
</evidence>
<feature type="chain" id="PRO_5015910926" evidence="2">
    <location>
        <begin position="31"/>
        <end position="126"/>
    </location>
</feature>
<evidence type="ECO:0000256" key="1">
    <source>
        <dbReference type="SAM" id="MobiDB-lite"/>
    </source>
</evidence>
<feature type="signal peptide" evidence="2">
    <location>
        <begin position="1"/>
        <end position="30"/>
    </location>
</feature>
<feature type="region of interest" description="Disordered" evidence="1">
    <location>
        <begin position="102"/>
        <end position="126"/>
    </location>
</feature>
<keyword evidence="2" id="KW-0732">Signal</keyword>
<dbReference type="Proteomes" id="UP000249135">
    <property type="component" value="Unassembled WGS sequence"/>
</dbReference>
<gene>
    <name evidence="3" type="ORF">DI563_15575</name>
</gene>
<evidence type="ECO:0000313" key="3">
    <source>
        <dbReference type="EMBL" id="PZQ73213.1"/>
    </source>
</evidence>
<organism evidence="3 4">
    <name type="scientific">Variovorax paradoxus</name>
    <dbReference type="NCBI Taxonomy" id="34073"/>
    <lineage>
        <taxon>Bacteria</taxon>
        <taxon>Pseudomonadati</taxon>
        <taxon>Pseudomonadota</taxon>
        <taxon>Betaproteobacteria</taxon>
        <taxon>Burkholderiales</taxon>
        <taxon>Comamonadaceae</taxon>
        <taxon>Variovorax</taxon>
    </lineage>
</organism>
<name>A0A2W5S0E1_VARPD</name>
<accession>A0A2W5S0E1</accession>
<dbReference type="EMBL" id="QFPP01000199">
    <property type="protein sequence ID" value="PZQ73213.1"/>
    <property type="molecule type" value="Genomic_DNA"/>
</dbReference>
<dbReference type="AlphaFoldDB" id="A0A2W5S0E1"/>
<reference evidence="3 4" key="1">
    <citation type="submission" date="2017-08" db="EMBL/GenBank/DDBJ databases">
        <title>Infants hospitalized years apart are colonized by the same room-sourced microbial strains.</title>
        <authorList>
            <person name="Brooks B."/>
            <person name="Olm M.R."/>
            <person name="Firek B.A."/>
            <person name="Baker R."/>
            <person name="Thomas B.C."/>
            <person name="Morowitz M.J."/>
            <person name="Banfield J.F."/>
        </authorList>
    </citation>
    <scope>NUCLEOTIDE SEQUENCE [LARGE SCALE GENOMIC DNA]</scope>
    <source>
        <strain evidence="3">S2_005_003_R2_41</strain>
    </source>
</reference>
<sequence length="126" mass="14508">MNKLAKITMAAGAAALLSVGAFTVPTAAQAQPVINVQFGAPPPPRVERVPPPRRGYVWAPGHWEWRRGGHVWVPGVWVKARPGYAYRPPEWRERDGRWEYNRGRWDRDRDGVPNRYDRNPNNPYRN</sequence>
<dbReference type="InterPro" id="IPR024447">
    <property type="entry name" value="YXWGXW_rpt"/>
</dbReference>
<proteinExistence type="predicted"/>
<evidence type="ECO:0000256" key="2">
    <source>
        <dbReference type="SAM" id="SignalP"/>
    </source>
</evidence>
<feature type="compositionally biased region" description="Basic and acidic residues" evidence="1">
    <location>
        <begin position="102"/>
        <end position="118"/>
    </location>
</feature>
<comment type="caution">
    <text evidence="3">The sequence shown here is derived from an EMBL/GenBank/DDBJ whole genome shotgun (WGS) entry which is preliminary data.</text>
</comment>
<dbReference type="Pfam" id="PF12779">
    <property type="entry name" value="WXXGXW"/>
    <property type="match status" value="2"/>
</dbReference>
<protein>
    <submittedName>
        <fullName evidence="3">Uncharacterized protein</fullName>
    </submittedName>
</protein>